<dbReference type="InParanoid" id="A0CV99"/>
<dbReference type="EMBL" id="CT868196">
    <property type="protein sequence ID" value="CAK74716.1"/>
    <property type="molecule type" value="Genomic_DNA"/>
</dbReference>
<proteinExistence type="predicted"/>
<dbReference type="GeneID" id="5027898"/>
<keyword evidence="2" id="KW-1185">Reference proteome</keyword>
<reference evidence="1 2" key="1">
    <citation type="journal article" date="2006" name="Nature">
        <title>Global trends of whole-genome duplications revealed by the ciliate Paramecium tetraurelia.</title>
        <authorList>
            <consortium name="Genoscope"/>
            <person name="Aury J.-M."/>
            <person name="Jaillon O."/>
            <person name="Duret L."/>
            <person name="Noel B."/>
            <person name="Jubin C."/>
            <person name="Porcel B.M."/>
            <person name="Segurens B."/>
            <person name="Daubin V."/>
            <person name="Anthouard V."/>
            <person name="Aiach N."/>
            <person name="Arnaiz O."/>
            <person name="Billaut A."/>
            <person name="Beisson J."/>
            <person name="Blanc I."/>
            <person name="Bouhouche K."/>
            <person name="Camara F."/>
            <person name="Duharcourt S."/>
            <person name="Guigo R."/>
            <person name="Gogendeau D."/>
            <person name="Katinka M."/>
            <person name="Keller A.-M."/>
            <person name="Kissmehl R."/>
            <person name="Klotz C."/>
            <person name="Koll F."/>
            <person name="Le Moue A."/>
            <person name="Lepere C."/>
            <person name="Malinsky S."/>
            <person name="Nowacki M."/>
            <person name="Nowak J.K."/>
            <person name="Plattner H."/>
            <person name="Poulain J."/>
            <person name="Ruiz F."/>
            <person name="Serrano V."/>
            <person name="Zagulski M."/>
            <person name="Dessen P."/>
            <person name="Betermier M."/>
            <person name="Weissenbach J."/>
            <person name="Scarpelli C."/>
            <person name="Schachter V."/>
            <person name="Sperling L."/>
            <person name="Meyer E."/>
            <person name="Cohen J."/>
            <person name="Wincker P."/>
        </authorList>
    </citation>
    <scope>NUCLEOTIDE SEQUENCE [LARGE SCALE GENOMIC DNA]</scope>
    <source>
        <strain evidence="1 2">Stock d4-2</strain>
    </source>
</reference>
<accession>A0CV99</accession>
<evidence type="ECO:0000313" key="1">
    <source>
        <dbReference type="EMBL" id="CAK74716.1"/>
    </source>
</evidence>
<dbReference type="AlphaFoldDB" id="A0CV99"/>
<dbReference type="RefSeq" id="XP_001442113.1">
    <property type="nucleotide sequence ID" value="XM_001442076.1"/>
</dbReference>
<dbReference type="HOGENOM" id="CLU_2532342_0_0_1"/>
<dbReference type="Proteomes" id="UP000000600">
    <property type="component" value="Unassembled WGS sequence"/>
</dbReference>
<sequence>MGVCSSKQSDKELQKAQYLQRLKEFKAKFKQSTAEIIIPFNEAQHDDNQNKAKYVISQNPIVKRRSKQFHEITILPLKTNDNKN</sequence>
<dbReference type="OrthoDB" id="301647at2759"/>
<dbReference type="OMA" id="NEAQYDD"/>
<protein>
    <submittedName>
        <fullName evidence="1">Uncharacterized protein</fullName>
    </submittedName>
</protein>
<organism evidence="1 2">
    <name type="scientific">Paramecium tetraurelia</name>
    <dbReference type="NCBI Taxonomy" id="5888"/>
    <lineage>
        <taxon>Eukaryota</taxon>
        <taxon>Sar</taxon>
        <taxon>Alveolata</taxon>
        <taxon>Ciliophora</taxon>
        <taxon>Intramacronucleata</taxon>
        <taxon>Oligohymenophorea</taxon>
        <taxon>Peniculida</taxon>
        <taxon>Parameciidae</taxon>
        <taxon>Paramecium</taxon>
    </lineage>
</organism>
<evidence type="ECO:0000313" key="2">
    <source>
        <dbReference type="Proteomes" id="UP000000600"/>
    </source>
</evidence>
<name>A0CV99_PARTE</name>
<dbReference type="KEGG" id="ptm:GSPATT00010884001"/>
<gene>
    <name evidence="1" type="ORF">GSPATT00010884001</name>
</gene>